<dbReference type="EMBL" id="CYYM01000006">
    <property type="protein sequence ID" value="CUO08340.1"/>
    <property type="molecule type" value="Genomic_DNA"/>
</dbReference>
<evidence type="ECO:0000313" key="10">
    <source>
        <dbReference type="Proteomes" id="UP000095597"/>
    </source>
</evidence>
<dbReference type="Proteomes" id="UP000724058">
    <property type="component" value="Unassembled WGS sequence"/>
</dbReference>
<keyword evidence="2" id="KW-0808">Transferase</keyword>
<dbReference type="EMBL" id="WWSC01000017">
    <property type="protein sequence ID" value="MZK42477.1"/>
    <property type="molecule type" value="Genomic_DNA"/>
</dbReference>
<gene>
    <name evidence="2" type="primary">btuR</name>
    <name evidence="3" type="ORF">ERS852408_01457</name>
    <name evidence="2" type="ORF">ERS852423_01576</name>
    <name evidence="1" type="ORF">ERS852573_01995</name>
    <name evidence="7" type="ORF">G4332_11935</name>
    <name evidence="6" type="ORF">GT528_12470</name>
    <name evidence="5" type="ORF">GT565_09775</name>
    <name evidence="4" type="ORF">GT576_13595</name>
</gene>
<evidence type="ECO:0000313" key="7">
    <source>
        <dbReference type="EMBL" id="NSE58796.1"/>
    </source>
</evidence>
<evidence type="ECO:0000313" key="3">
    <source>
        <dbReference type="EMBL" id="CUO08340.1"/>
    </source>
</evidence>
<dbReference type="PANTHER" id="PTHR46638:SF1">
    <property type="entry name" value="CORRINOID ADENOSYLTRANSFERASE"/>
    <property type="match status" value="1"/>
</dbReference>
<reference evidence="7" key="4">
    <citation type="submission" date="2020-02" db="EMBL/GenBank/DDBJ databases">
        <authorList>
            <person name="Littmann E."/>
            <person name="Sorbara M."/>
        </authorList>
    </citation>
    <scope>NUCLEOTIDE SEQUENCE</scope>
    <source>
        <strain evidence="7">MSK.10.16</strain>
    </source>
</reference>
<dbReference type="EMBL" id="CYYY01000006">
    <property type="protein sequence ID" value="CUN84081.1"/>
    <property type="molecule type" value="Genomic_DNA"/>
</dbReference>
<dbReference type="RefSeq" id="WP_006427350.1">
    <property type="nucleotide sequence ID" value="NZ_CAXVIO010000004.1"/>
</dbReference>
<dbReference type="GO" id="GO:0009236">
    <property type="term" value="P:cobalamin biosynthetic process"/>
    <property type="evidence" value="ECO:0007669"/>
    <property type="project" value="InterPro"/>
</dbReference>
<dbReference type="Proteomes" id="UP000095439">
    <property type="component" value="Unassembled WGS sequence"/>
</dbReference>
<dbReference type="EMBL" id="WWSB01000012">
    <property type="protein sequence ID" value="MZK18398.1"/>
    <property type="molecule type" value="Genomic_DNA"/>
</dbReference>
<organism evidence="2 9">
    <name type="scientific">Dorea longicatena</name>
    <dbReference type="NCBI Taxonomy" id="88431"/>
    <lineage>
        <taxon>Bacteria</taxon>
        <taxon>Bacillati</taxon>
        <taxon>Bacillota</taxon>
        <taxon>Clostridia</taxon>
        <taxon>Lachnospirales</taxon>
        <taxon>Lachnospiraceae</taxon>
        <taxon>Dorea</taxon>
    </lineage>
</organism>
<dbReference type="EMBL" id="JAAIOD010000017">
    <property type="protein sequence ID" value="NSE58796.1"/>
    <property type="molecule type" value="Genomic_DNA"/>
</dbReference>
<dbReference type="GO" id="GO:0008817">
    <property type="term" value="F:corrinoid adenosyltransferase activity"/>
    <property type="evidence" value="ECO:0007669"/>
    <property type="project" value="UniProtKB-EC"/>
</dbReference>
<name>A0A174A617_9FIRM</name>
<reference evidence="11 12" key="2">
    <citation type="journal article" date="2019" name="Nat. Med.">
        <title>A library of human gut bacterial isolates paired with longitudinal multiomics data enables mechanistic microbiome research.</title>
        <authorList>
            <person name="Poyet M."/>
            <person name="Groussin M."/>
            <person name="Gibbons S.M."/>
            <person name="Avila-Pacheco J."/>
            <person name="Jiang X."/>
            <person name="Kearney S.M."/>
            <person name="Perrotta A.R."/>
            <person name="Berdy B."/>
            <person name="Zhao S."/>
            <person name="Lieberman T.D."/>
            <person name="Swanson P.K."/>
            <person name="Smith M."/>
            <person name="Roesemann S."/>
            <person name="Alexander J.E."/>
            <person name="Rich S.A."/>
            <person name="Livny J."/>
            <person name="Vlamakis H."/>
            <person name="Clish C."/>
            <person name="Bullock K."/>
            <person name="Deik A."/>
            <person name="Scott J."/>
            <person name="Pierce K.A."/>
            <person name="Xavier R.J."/>
            <person name="Alm E.J."/>
        </authorList>
    </citation>
    <scope>NUCLEOTIDE SEQUENCE [LARGE SCALE GENOMIC DNA]</scope>
    <source>
        <strain evidence="4 12">BIOML-A1</strain>
        <strain evidence="6 13">BIOML-A6</strain>
        <strain evidence="5 11">BIOML-A7</strain>
    </source>
</reference>
<evidence type="ECO:0000313" key="5">
    <source>
        <dbReference type="EMBL" id="MZK18398.1"/>
    </source>
</evidence>
<evidence type="ECO:0000313" key="12">
    <source>
        <dbReference type="Proteomes" id="UP000449249"/>
    </source>
</evidence>
<dbReference type="Pfam" id="PF02572">
    <property type="entry name" value="CobA_CobO_BtuR"/>
    <property type="match status" value="1"/>
</dbReference>
<protein>
    <submittedName>
        <fullName evidence="2">Cob(I)yrinic acid a,c-diamide adenosyltransferase</fullName>
        <ecNumber evidence="2">2.5.1.17</ecNumber>
    </submittedName>
</protein>
<dbReference type="InterPro" id="IPR027417">
    <property type="entry name" value="P-loop_NTPase"/>
</dbReference>
<dbReference type="OrthoDB" id="9810309at2"/>
<dbReference type="Proteomes" id="UP000472916">
    <property type="component" value="Unassembled WGS sequence"/>
</dbReference>
<dbReference type="EMBL" id="WWSH01000013">
    <property type="protein sequence ID" value="MZK11343.1"/>
    <property type="molecule type" value="Genomic_DNA"/>
</dbReference>
<evidence type="ECO:0000313" key="4">
    <source>
        <dbReference type="EMBL" id="MZK11343.1"/>
    </source>
</evidence>
<dbReference type="SUPFAM" id="SSF52540">
    <property type="entry name" value="P-loop containing nucleoside triphosphate hydrolases"/>
    <property type="match status" value="1"/>
</dbReference>
<dbReference type="AlphaFoldDB" id="A0A174A617"/>
<accession>A0A174A617</accession>
<evidence type="ECO:0000313" key="13">
    <source>
        <dbReference type="Proteomes" id="UP000472916"/>
    </source>
</evidence>
<evidence type="ECO:0000313" key="2">
    <source>
        <dbReference type="EMBL" id="CUN84081.1"/>
    </source>
</evidence>
<reference evidence="7" key="3">
    <citation type="journal article" date="2020" name="Cell Host Microbe">
        <title>Functional and Genomic Variation between Human-Derived Isolates of Lachnospiraceae Reveals Inter- and Intra-Species Diversity.</title>
        <authorList>
            <person name="Sorbara M.T."/>
            <person name="Littmann E.R."/>
            <person name="Fontana E."/>
            <person name="Moody T.U."/>
            <person name="Kohout C.E."/>
            <person name="Gjonbalaj M."/>
            <person name="Eaton V."/>
            <person name="Seok R."/>
            <person name="Leiner I.M."/>
            <person name="Pamer E.G."/>
        </authorList>
    </citation>
    <scope>NUCLEOTIDE SEQUENCE</scope>
    <source>
        <strain evidence="7">MSK.10.16</strain>
    </source>
</reference>
<dbReference type="EC" id="2.5.1.17" evidence="2"/>
<dbReference type="Proteomes" id="UP000446719">
    <property type="component" value="Unassembled WGS sequence"/>
</dbReference>
<dbReference type="InterPro" id="IPR003724">
    <property type="entry name" value="CblAdoTrfase_CobA"/>
</dbReference>
<dbReference type="Gene3D" id="3.40.50.300">
    <property type="entry name" value="P-loop containing nucleotide triphosphate hydrolases"/>
    <property type="match status" value="1"/>
</dbReference>
<proteinExistence type="predicted"/>
<dbReference type="Proteomes" id="UP000449249">
    <property type="component" value="Unassembled WGS sequence"/>
</dbReference>
<dbReference type="Proteomes" id="UP000095597">
    <property type="component" value="Unassembled WGS sequence"/>
</dbReference>
<dbReference type="GO" id="GO:0005524">
    <property type="term" value="F:ATP binding"/>
    <property type="evidence" value="ECO:0007669"/>
    <property type="project" value="InterPro"/>
</dbReference>
<reference evidence="8 9" key="1">
    <citation type="submission" date="2015-09" db="EMBL/GenBank/DDBJ databases">
        <authorList>
            <consortium name="Pathogen Informatics"/>
        </authorList>
    </citation>
    <scope>NUCLEOTIDE SEQUENCE [LARGE SCALE GENOMIC DNA]</scope>
    <source>
        <strain evidence="3 8">2789STDY5608851</strain>
        <strain evidence="2 9">2789STDY5608866</strain>
        <strain evidence="1 10">2789STDY5834961</strain>
    </source>
</reference>
<dbReference type="eggNOG" id="COG2109">
    <property type="taxonomic scope" value="Bacteria"/>
</dbReference>
<evidence type="ECO:0000313" key="8">
    <source>
        <dbReference type="Proteomes" id="UP000095380"/>
    </source>
</evidence>
<evidence type="ECO:0000313" key="11">
    <source>
        <dbReference type="Proteomes" id="UP000446719"/>
    </source>
</evidence>
<evidence type="ECO:0000313" key="1">
    <source>
        <dbReference type="EMBL" id="CUN11732.1"/>
    </source>
</evidence>
<dbReference type="Proteomes" id="UP000095380">
    <property type="component" value="Unassembled WGS sequence"/>
</dbReference>
<dbReference type="EMBL" id="CYXO01000012">
    <property type="protein sequence ID" value="CUN11732.1"/>
    <property type="molecule type" value="Genomic_DNA"/>
</dbReference>
<evidence type="ECO:0000313" key="6">
    <source>
        <dbReference type="EMBL" id="MZK42477.1"/>
    </source>
</evidence>
<sequence length="174" mass="19658">MMGTGRIHMYYGDGKGKTTAAVGQAVRAAGYGLQVLFFQFLKDNSSNERKILEAVPGITCLPGRDQVKFVSRMNGDEKAELRHYNNKALDEIVKFCTNFDVLVLDEALCAIHLNVLSEEKIRSFLEHKPRGLEVILTGHEVSQDMLDLADYATMMMKVKHPYDRKVMAREGIEF</sequence>
<dbReference type="PANTHER" id="PTHR46638">
    <property type="entry name" value="CORRINOID ADENOSYLTRANSFERASE"/>
    <property type="match status" value="1"/>
</dbReference>
<dbReference type="PIRSF" id="PIRSF015617">
    <property type="entry name" value="Adensltrnsf_CobA"/>
    <property type="match status" value="1"/>
</dbReference>
<evidence type="ECO:0000313" key="9">
    <source>
        <dbReference type="Proteomes" id="UP000095439"/>
    </source>
</evidence>